<evidence type="ECO:0000313" key="1">
    <source>
        <dbReference type="EMBL" id="CAB4241287.1"/>
    </source>
</evidence>
<proteinExistence type="predicted"/>
<protein>
    <submittedName>
        <fullName evidence="1">Uncharacterized protein</fullName>
    </submittedName>
</protein>
<name>A0A6J5TBM0_9CAUD</name>
<reference evidence="1" key="1">
    <citation type="submission" date="2020-05" db="EMBL/GenBank/DDBJ databases">
        <authorList>
            <person name="Chiriac C."/>
            <person name="Salcher M."/>
            <person name="Ghai R."/>
            <person name="Kavagutti S V."/>
        </authorList>
    </citation>
    <scope>NUCLEOTIDE SEQUENCE</scope>
</reference>
<organism evidence="1">
    <name type="scientific">uncultured Caudovirales phage</name>
    <dbReference type="NCBI Taxonomy" id="2100421"/>
    <lineage>
        <taxon>Viruses</taxon>
        <taxon>Duplodnaviria</taxon>
        <taxon>Heunggongvirae</taxon>
        <taxon>Uroviricota</taxon>
        <taxon>Caudoviricetes</taxon>
        <taxon>Peduoviridae</taxon>
        <taxon>Maltschvirus</taxon>
        <taxon>Maltschvirus maltsch</taxon>
    </lineage>
</organism>
<accession>A0A6J5TBM0</accession>
<dbReference type="EMBL" id="LR797823">
    <property type="protein sequence ID" value="CAB4241287.1"/>
    <property type="molecule type" value="Genomic_DNA"/>
</dbReference>
<gene>
    <name evidence="1" type="ORF">UFOVP67_36</name>
</gene>
<sequence>MKTLTIPAKSSGTGSIHDIASAHYDRHIKIKSHLMFAVVLASYYGDIYTTHKDAVTCAKKCRELNQLGMSYKIFDYNGKEYVLEGNYCIIFAKNEENYPLTAQEFK</sequence>